<dbReference type="AlphaFoldDB" id="A0A0H4I498"/>
<name>A0A0H4I498_9GAMM</name>
<organism evidence="9 10">
    <name type="scientific">Marinobacter psychrophilus</name>
    <dbReference type="NCBI Taxonomy" id="330734"/>
    <lineage>
        <taxon>Bacteria</taxon>
        <taxon>Pseudomonadati</taxon>
        <taxon>Pseudomonadota</taxon>
        <taxon>Gammaproteobacteria</taxon>
        <taxon>Pseudomonadales</taxon>
        <taxon>Marinobacteraceae</taxon>
        <taxon>Marinobacter</taxon>
    </lineage>
</organism>
<dbReference type="PATRIC" id="fig|330734.3.peg.1964"/>
<protein>
    <submittedName>
        <fullName evidence="9">Multiple resistance and pH regulation protein F</fullName>
    </submittedName>
</protein>
<evidence type="ECO:0000256" key="7">
    <source>
        <dbReference type="ARBA" id="ARBA00023136"/>
    </source>
</evidence>
<evidence type="ECO:0000313" key="9">
    <source>
        <dbReference type="EMBL" id="AKO52588.1"/>
    </source>
</evidence>
<dbReference type="GO" id="GO:0015385">
    <property type="term" value="F:sodium:proton antiporter activity"/>
    <property type="evidence" value="ECO:0007669"/>
    <property type="project" value="TreeGrafter"/>
</dbReference>
<evidence type="ECO:0000256" key="4">
    <source>
        <dbReference type="ARBA" id="ARBA00022475"/>
    </source>
</evidence>
<dbReference type="STRING" id="330734.ABA45_09340"/>
<evidence type="ECO:0000256" key="3">
    <source>
        <dbReference type="ARBA" id="ARBA00022448"/>
    </source>
</evidence>
<evidence type="ECO:0000256" key="6">
    <source>
        <dbReference type="ARBA" id="ARBA00022989"/>
    </source>
</evidence>
<keyword evidence="10" id="KW-1185">Reference proteome</keyword>
<comment type="similarity">
    <text evidence="2">Belongs to the CPA3 antiporters (TC 2.A.63) subunit F family.</text>
</comment>
<dbReference type="GO" id="GO:0005886">
    <property type="term" value="C:plasma membrane"/>
    <property type="evidence" value="ECO:0007669"/>
    <property type="project" value="UniProtKB-SubCell"/>
</dbReference>
<keyword evidence="3" id="KW-0813">Transport</keyword>
<sequence>MIEYLSVIVGLLVLALLVGLGRILLGPSSADRMLTSQLFSTAGVSILILLAIIQNQSALINVAFVLALLAPLTLITFVRLRKRSL</sequence>
<evidence type="ECO:0000256" key="2">
    <source>
        <dbReference type="ARBA" id="ARBA00009212"/>
    </source>
</evidence>
<evidence type="ECO:0000256" key="1">
    <source>
        <dbReference type="ARBA" id="ARBA00004651"/>
    </source>
</evidence>
<comment type="subcellular location">
    <subcellularLocation>
        <location evidence="1">Cell membrane</location>
        <topology evidence="1">Multi-pass membrane protein</topology>
    </subcellularLocation>
</comment>
<keyword evidence="7 8" id="KW-0472">Membrane</keyword>
<reference evidence="9 10" key="1">
    <citation type="submission" date="2015-05" db="EMBL/GenBank/DDBJ databases">
        <title>Complete genome of Marinobacter psychrophilus strain 20041T isolated from sea-ice of the Canadian Basin.</title>
        <authorList>
            <person name="Song L."/>
            <person name="Ren L."/>
            <person name="Yu Y."/>
            <person name="Wang X."/>
        </authorList>
    </citation>
    <scope>NUCLEOTIDE SEQUENCE [LARGE SCALE GENOMIC DNA]</scope>
    <source>
        <strain evidence="9 10">20041</strain>
    </source>
</reference>
<proteinExistence type="inferred from homology"/>
<dbReference type="PANTHER" id="PTHR34702:SF1">
    <property type="entry name" value="NA(+)_H(+) ANTIPORTER SUBUNIT F"/>
    <property type="match status" value="1"/>
</dbReference>
<evidence type="ECO:0000256" key="8">
    <source>
        <dbReference type="SAM" id="Phobius"/>
    </source>
</evidence>
<keyword evidence="5 8" id="KW-0812">Transmembrane</keyword>
<feature type="transmembrane region" description="Helical" evidence="8">
    <location>
        <begin position="59"/>
        <end position="80"/>
    </location>
</feature>
<dbReference type="Proteomes" id="UP000036406">
    <property type="component" value="Chromosome"/>
</dbReference>
<feature type="transmembrane region" description="Helical" evidence="8">
    <location>
        <begin position="37"/>
        <end position="53"/>
    </location>
</feature>
<keyword evidence="6 8" id="KW-1133">Transmembrane helix</keyword>
<dbReference type="RefSeq" id="WP_048385586.1">
    <property type="nucleotide sequence ID" value="NZ_CP011494.1"/>
</dbReference>
<dbReference type="EMBL" id="CP011494">
    <property type="protein sequence ID" value="AKO52588.1"/>
    <property type="molecule type" value="Genomic_DNA"/>
</dbReference>
<keyword evidence="4" id="KW-1003">Cell membrane</keyword>
<dbReference type="InterPro" id="IPR007208">
    <property type="entry name" value="MrpF/PhaF-like"/>
</dbReference>
<evidence type="ECO:0000256" key="5">
    <source>
        <dbReference type="ARBA" id="ARBA00022692"/>
    </source>
</evidence>
<dbReference type="PANTHER" id="PTHR34702">
    <property type="entry name" value="NA(+)/H(+) ANTIPORTER SUBUNIT F1"/>
    <property type="match status" value="1"/>
</dbReference>
<gene>
    <name evidence="9" type="ORF">ABA45_09340</name>
</gene>
<dbReference type="Pfam" id="PF04066">
    <property type="entry name" value="MrpF_PhaF"/>
    <property type="match status" value="1"/>
</dbReference>
<evidence type="ECO:0000313" key="10">
    <source>
        <dbReference type="Proteomes" id="UP000036406"/>
    </source>
</evidence>
<accession>A0A0H4I498</accession>
<feature type="transmembrane region" description="Helical" evidence="8">
    <location>
        <begin position="6"/>
        <end position="25"/>
    </location>
</feature>
<dbReference type="KEGG" id="mpq:ABA45_09340"/>